<organism evidence="7 8">
    <name type="scientific">Ephemeroptericola cinctiostellae</name>
    <dbReference type="NCBI Taxonomy" id="2268024"/>
    <lineage>
        <taxon>Bacteria</taxon>
        <taxon>Pseudomonadati</taxon>
        <taxon>Pseudomonadota</taxon>
        <taxon>Betaproteobacteria</taxon>
        <taxon>Burkholderiales</taxon>
        <taxon>Burkholderiaceae</taxon>
        <taxon>Ephemeroptericola</taxon>
    </lineage>
</organism>
<dbReference type="InterPro" id="IPR017039">
    <property type="entry name" value="Virul_fac_BrkB"/>
</dbReference>
<evidence type="ECO:0000256" key="6">
    <source>
        <dbReference type="SAM" id="Phobius"/>
    </source>
</evidence>
<keyword evidence="4 6" id="KW-1133">Transmembrane helix</keyword>
<dbReference type="KEGG" id="hyf:DTO96_101357"/>
<dbReference type="GO" id="GO:0005886">
    <property type="term" value="C:plasma membrane"/>
    <property type="evidence" value="ECO:0007669"/>
    <property type="project" value="UniProtKB-SubCell"/>
</dbReference>
<keyword evidence="8" id="KW-1185">Reference proteome</keyword>
<evidence type="ECO:0000256" key="3">
    <source>
        <dbReference type="ARBA" id="ARBA00022692"/>
    </source>
</evidence>
<keyword evidence="2" id="KW-1003">Cell membrane</keyword>
<name>A0A345DB88_9BURK</name>
<evidence type="ECO:0000256" key="1">
    <source>
        <dbReference type="ARBA" id="ARBA00004651"/>
    </source>
</evidence>
<keyword evidence="3 6" id="KW-0812">Transmembrane</keyword>
<dbReference type="RefSeq" id="WP_114562801.1">
    <property type="nucleotide sequence ID" value="NZ_CP031124.1"/>
</dbReference>
<gene>
    <name evidence="7" type="ORF">DTO96_101357</name>
</gene>
<feature type="transmembrane region" description="Helical" evidence="6">
    <location>
        <begin position="142"/>
        <end position="162"/>
    </location>
</feature>
<dbReference type="Proteomes" id="UP000252182">
    <property type="component" value="Chromosome"/>
</dbReference>
<evidence type="ECO:0000313" key="7">
    <source>
        <dbReference type="EMBL" id="AXF85626.1"/>
    </source>
</evidence>
<proteinExistence type="predicted"/>
<feature type="transmembrane region" description="Helical" evidence="6">
    <location>
        <begin position="102"/>
        <end position="121"/>
    </location>
</feature>
<evidence type="ECO:0000256" key="2">
    <source>
        <dbReference type="ARBA" id="ARBA00022475"/>
    </source>
</evidence>
<accession>A0A345DB88</accession>
<dbReference type="OrthoDB" id="9808671at2"/>
<dbReference type="AlphaFoldDB" id="A0A345DB88"/>
<feature type="transmembrane region" description="Helical" evidence="6">
    <location>
        <begin position="182"/>
        <end position="200"/>
    </location>
</feature>
<reference evidence="8" key="1">
    <citation type="submission" date="2018-07" db="EMBL/GenBank/DDBJ databases">
        <authorList>
            <person name="Kim H."/>
        </authorList>
    </citation>
    <scope>NUCLEOTIDE SEQUENCE [LARGE SCALE GENOMIC DNA]</scope>
    <source>
        <strain evidence="8">F02</strain>
    </source>
</reference>
<dbReference type="EMBL" id="CP031124">
    <property type="protein sequence ID" value="AXF85626.1"/>
    <property type="molecule type" value="Genomic_DNA"/>
</dbReference>
<evidence type="ECO:0000313" key="8">
    <source>
        <dbReference type="Proteomes" id="UP000252182"/>
    </source>
</evidence>
<keyword evidence="5 6" id="KW-0472">Membrane</keyword>
<dbReference type="Pfam" id="PF03631">
    <property type="entry name" value="Virul_fac_BrkB"/>
    <property type="match status" value="1"/>
</dbReference>
<dbReference type="NCBIfam" id="TIGR00765">
    <property type="entry name" value="yihY_not_rbn"/>
    <property type="match status" value="1"/>
</dbReference>
<feature type="transmembrane region" description="Helical" evidence="6">
    <location>
        <begin position="212"/>
        <end position="232"/>
    </location>
</feature>
<dbReference type="PANTHER" id="PTHR30213:SF0">
    <property type="entry name" value="UPF0761 MEMBRANE PROTEIN YIHY"/>
    <property type="match status" value="1"/>
</dbReference>
<dbReference type="PANTHER" id="PTHR30213">
    <property type="entry name" value="INNER MEMBRANE PROTEIN YHJD"/>
    <property type="match status" value="1"/>
</dbReference>
<feature type="transmembrane region" description="Helical" evidence="6">
    <location>
        <begin position="35"/>
        <end position="61"/>
    </location>
</feature>
<evidence type="ECO:0000256" key="4">
    <source>
        <dbReference type="ARBA" id="ARBA00022989"/>
    </source>
</evidence>
<sequence length="412" mass="47147">MKSMQLKNLTDIGQRVRAVVRFLLGRMAVHRLNQVAGSLSFTSVLSLVPLLVVMLAILTAFPVFDRFQKEIQQYMLDNLMPDRMSKVVMKQITQFADQSSRLSMAGGVSLVFTSLMTMGTVDRVFNDIWQVKRRGLLRKNVLVYWAVLTVGPILFGLILLFNRYMVDTLKYSPIMMIEALDFVVPFISILLGFSALYMFVPNRKVKWHDALIGGLVAALLFTGLTQSFSLVFRQFQVYAIVYSAFSILPALFLWLYVFWWIVLLGASLTASLPILKYERWRKEPRVGDDLPEALMVLYILYQAQHSPARMVSWESLQTQLKLNSEDLSSIMQTLQVHGWVGKVRRTDDGTGWALICDTGDVTLANLYDVFVFDSQYFSAKAQQAGLPWASRLTDLHRSAYHRVYLSELFEKR</sequence>
<comment type="subcellular location">
    <subcellularLocation>
        <location evidence="1">Cell membrane</location>
        <topology evidence="1">Multi-pass membrane protein</topology>
    </subcellularLocation>
</comment>
<protein>
    <submittedName>
        <fullName evidence="7">Uncharacterized protein</fullName>
    </submittedName>
</protein>
<evidence type="ECO:0000256" key="5">
    <source>
        <dbReference type="ARBA" id="ARBA00023136"/>
    </source>
</evidence>